<dbReference type="InterPro" id="IPR041577">
    <property type="entry name" value="RT_RNaseH_2"/>
</dbReference>
<dbReference type="EMBL" id="AVOT02014254">
    <property type="protein sequence ID" value="MBW0497552.1"/>
    <property type="molecule type" value="Genomic_DNA"/>
</dbReference>
<gene>
    <name evidence="3" type="ORF">O181_037267</name>
</gene>
<keyword evidence="1" id="KW-0511">Multifunctional enzyme</keyword>
<keyword evidence="4" id="KW-1185">Reference proteome</keyword>
<dbReference type="FunFam" id="3.30.70.270:FF:000020">
    <property type="entry name" value="Transposon Tf2-6 polyprotein-like Protein"/>
    <property type="match status" value="1"/>
</dbReference>
<comment type="caution">
    <text evidence="3">The sequence shown here is derived from an EMBL/GenBank/DDBJ whole genome shotgun (WGS) entry which is preliminary data.</text>
</comment>
<evidence type="ECO:0000313" key="4">
    <source>
        <dbReference type="Proteomes" id="UP000765509"/>
    </source>
</evidence>
<dbReference type="InterPro" id="IPR043128">
    <property type="entry name" value="Rev_trsase/Diguanyl_cyclase"/>
</dbReference>
<evidence type="ECO:0000313" key="3">
    <source>
        <dbReference type="EMBL" id="MBW0497552.1"/>
    </source>
</evidence>
<organism evidence="3 4">
    <name type="scientific">Austropuccinia psidii MF-1</name>
    <dbReference type="NCBI Taxonomy" id="1389203"/>
    <lineage>
        <taxon>Eukaryota</taxon>
        <taxon>Fungi</taxon>
        <taxon>Dikarya</taxon>
        <taxon>Basidiomycota</taxon>
        <taxon>Pucciniomycotina</taxon>
        <taxon>Pucciniomycetes</taxon>
        <taxon>Pucciniales</taxon>
        <taxon>Sphaerophragmiaceae</taxon>
        <taxon>Austropuccinia</taxon>
    </lineage>
</organism>
<dbReference type="Pfam" id="PF17919">
    <property type="entry name" value="RT_RNaseH_2"/>
    <property type="match status" value="1"/>
</dbReference>
<dbReference type="PANTHER" id="PTHR37984">
    <property type="entry name" value="PROTEIN CBG26694"/>
    <property type="match status" value="1"/>
</dbReference>
<accession>A0A9Q3DCC2</accession>
<proteinExistence type="predicted"/>
<evidence type="ECO:0000259" key="2">
    <source>
        <dbReference type="Pfam" id="PF17919"/>
    </source>
</evidence>
<dbReference type="AlphaFoldDB" id="A0A9Q3DCC2"/>
<name>A0A9Q3DCC2_9BASI</name>
<sequence length="144" mass="16544">MGLEHLVLGISLGIEKNKIPEVLMKPIPHSENNIQSFLGFSQYYRKHIKDFASIARALYRLLDKYTVFEMTFDRVKAFESWRQALTTTPLLVMPDFKLPFKLYIDASGDGLGAALHQIQITNEKPVEGPICFIFRKIRPTEARC</sequence>
<dbReference type="Proteomes" id="UP000765509">
    <property type="component" value="Unassembled WGS sequence"/>
</dbReference>
<dbReference type="InterPro" id="IPR043502">
    <property type="entry name" value="DNA/RNA_pol_sf"/>
</dbReference>
<feature type="domain" description="Reverse transcriptase/retrotransposon-derived protein RNase H-like" evidence="2">
    <location>
        <begin position="74"/>
        <end position="143"/>
    </location>
</feature>
<dbReference type="OrthoDB" id="3033917at2759"/>
<dbReference type="GO" id="GO:0003824">
    <property type="term" value="F:catalytic activity"/>
    <property type="evidence" value="ECO:0007669"/>
    <property type="project" value="UniProtKB-KW"/>
</dbReference>
<dbReference type="SUPFAM" id="SSF56672">
    <property type="entry name" value="DNA/RNA polymerases"/>
    <property type="match status" value="1"/>
</dbReference>
<dbReference type="InterPro" id="IPR050951">
    <property type="entry name" value="Retrovirus_Pol_polyprotein"/>
</dbReference>
<protein>
    <recommendedName>
        <fullName evidence="2">Reverse transcriptase/retrotransposon-derived protein RNase H-like domain-containing protein</fullName>
    </recommendedName>
</protein>
<evidence type="ECO:0000256" key="1">
    <source>
        <dbReference type="ARBA" id="ARBA00023268"/>
    </source>
</evidence>
<reference evidence="3" key="1">
    <citation type="submission" date="2021-03" db="EMBL/GenBank/DDBJ databases">
        <title>Draft genome sequence of rust myrtle Austropuccinia psidii MF-1, a brazilian biotype.</title>
        <authorList>
            <person name="Quecine M.C."/>
            <person name="Pachon D.M.R."/>
            <person name="Bonatelli M.L."/>
            <person name="Correr F.H."/>
            <person name="Franceschini L.M."/>
            <person name="Leite T.F."/>
            <person name="Margarido G.R.A."/>
            <person name="Almeida C.A."/>
            <person name="Ferrarezi J.A."/>
            <person name="Labate C.A."/>
        </authorList>
    </citation>
    <scope>NUCLEOTIDE SEQUENCE</scope>
    <source>
        <strain evidence="3">MF-1</strain>
    </source>
</reference>
<dbReference type="PANTHER" id="PTHR37984:SF5">
    <property type="entry name" value="PROTEIN NYNRIN-LIKE"/>
    <property type="match status" value="1"/>
</dbReference>
<dbReference type="Gene3D" id="3.30.70.270">
    <property type="match status" value="1"/>
</dbReference>